<dbReference type="Gene3D" id="3.40.630.190">
    <property type="entry name" value="LCP protein"/>
    <property type="match status" value="1"/>
</dbReference>
<accession>A0A0W7TSX2</accession>
<feature type="domain" description="Cell envelope-related transcriptional attenuator" evidence="4">
    <location>
        <begin position="175"/>
        <end position="323"/>
    </location>
</feature>
<feature type="compositionally biased region" description="Low complexity" evidence="2">
    <location>
        <begin position="52"/>
        <end position="69"/>
    </location>
</feature>
<evidence type="ECO:0000256" key="3">
    <source>
        <dbReference type="SAM" id="Phobius"/>
    </source>
</evidence>
<evidence type="ECO:0000313" key="5">
    <source>
        <dbReference type="EMBL" id="KUE76869.1"/>
    </source>
</evidence>
<keyword evidence="3" id="KW-0472">Membrane</keyword>
<comment type="caution">
    <text evidence="5">The sequence shown here is derived from an EMBL/GenBank/DDBJ whole genome shotgun (WGS) entry which is preliminary data.</text>
</comment>
<evidence type="ECO:0000259" key="4">
    <source>
        <dbReference type="Pfam" id="PF03816"/>
    </source>
</evidence>
<comment type="similarity">
    <text evidence="1">Belongs to the LytR/CpsA/Psr (LCP) family.</text>
</comment>
<keyword evidence="3" id="KW-0812">Transmembrane</keyword>
<dbReference type="InterPro" id="IPR050922">
    <property type="entry name" value="LytR/CpsA/Psr_CW_biosynth"/>
</dbReference>
<dbReference type="PANTHER" id="PTHR33392">
    <property type="entry name" value="POLYISOPRENYL-TEICHOIC ACID--PEPTIDOGLYCAN TEICHOIC ACID TRANSFERASE TAGU"/>
    <property type="match status" value="1"/>
</dbReference>
<evidence type="ECO:0000256" key="1">
    <source>
        <dbReference type="ARBA" id="ARBA00006068"/>
    </source>
</evidence>
<keyword evidence="3" id="KW-1133">Transmembrane helix</keyword>
<evidence type="ECO:0000313" key="6">
    <source>
        <dbReference type="Proteomes" id="UP000053433"/>
    </source>
</evidence>
<protein>
    <recommendedName>
        <fullName evidence="4">Cell envelope-related transcriptional attenuator domain-containing protein</fullName>
    </recommendedName>
</protein>
<dbReference type="Proteomes" id="UP000053433">
    <property type="component" value="Unassembled WGS sequence"/>
</dbReference>
<sequence length="465" mass="49933">MNRQRGPRDIDISRARPAGRRTAQPRQAGGAAVRGGAQRAPVHGRSSGTSVARGAAASRQGAARRPAQGGRNGAAGHSSAPGYGTSARRRRKKNTGKTAAKVLLCIVLVLGLAFGGIYWYVGSIFNTGEMGSLAPPESGADALVPDELSGTMNILVLGIDYSTEDAVKRDPIGQTDMILYVRVNGSDHTMTMLQIPRDTLVGEIGGSAGKINGIFANSADKENRVNTLAQYITKVFHLPVNDYVTIDMDSLREIVDVFGGIEVYVPVTMEYDGSRLEQGWRVLMGAECEFFLRQRKDTSATPRGDIDRLANQQYFYSALFRRVRTATVGDIIKLTPVVQKYINTSLNFMELVQLGMSVLSIPSENIIIGRLPVARGELYNGQDVMVCAKAETAEFLNEYFRPADDPLAAQQIGTPDWGTRSEVIGAEVRRMGEVDAVGGSDANAPADAQQAAQQANAASVQQPAA</sequence>
<dbReference type="NCBIfam" id="TIGR00350">
    <property type="entry name" value="lytR_cpsA_psr"/>
    <property type="match status" value="1"/>
</dbReference>
<feature type="region of interest" description="Disordered" evidence="2">
    <location>
        <begin position="1"/>
        <end position="94"/>
    </location>
</feature>
<dbReference type="EMBL" id="LMUA01000006">
    <property type="protein sequence ID" value="KUE76869.1"/>
    <property type="molecule type" value="Genomic_DNA"/>
</dbReference>
<feature type="compositionally biased region" description="Low complexity" evidence="2">
    <location>
        <begin position="440"/>
        <end position="465"/>
    </location>
</feature>
<dbReference type="RefSeq" id="WP_058722990.1">
    <property type="nucleotide sequence ID" value="NZ_JBKSRG010000011.1"/>
</dbReference>
<dbReference type="InterPro" id="IPR004474">
    <property type="entry name" value="LytR_CpsA_psr"/>
</dbReference>
<proteinExistence type="inferred from homology"/>
<organism evidence="5 6">
    <name type="scientific">Ruthenibacterium lactatiformans</name>
    <dbReference type="NCBI Taxonomy" id="1550024"/>
    <lineage>
        <taxon>Bacteria</taxon>
        <taxon>Bacillati</taxon>
        <taxon>Bacillota</taxon>
        <taxon>Clostridia</taxon>
        <taxon>Eubacteriales</taxon>
        <taxon>Oscillospiraceae</taxon>
        <taxon>Ruthenibacterium</taxon>
    </lineage>
</organism>
<dbReference type="PANTHER" id="PTHR33392:SF6">
    <property type="entry name" value="POLYISOPRENYL-TEICHOIC ACID--PEPTIDOGLYCAN TEICHOIC ACID TRANSFERASE TAGU"/>
    <property type="match status" value="1"/>
</dbReference>
<gene>
    <name evidence="5" type="ORF">ASJ35_06215</name>
</gene>
<reference evidence="5 6" key="1">
    <citation type="submission" date="2015-10" db="EMBL/GenBank/DDBJ databases">
        <title>A novel member of the family Ruminococcaceae isolated from human faeces.</title>
        <authorList>
            <person name="Shkoporov A.N."/>
            <person name="Chaplin A.V."/>
            <person name="Motuzova O.V."/>
            <person name="Kafarskaia L.I."/>
            <person name="Efimov B.A."/>
        </authorList>
    </citation>
    <scope>NUCLEOTIDE SEQUENCE [LARGE SCALE GENOMIC DNA]</scope>
    <source>
        <strain evidence="5 6">668</strain>
    </source>
</reference>
<feature type="region of interest" description="Disordered" evidence="2">
    <location>
        <begin position="437"/>
        <end position="465"/>
    </location>
</feature>
<evidence type="ECO:0000256" key="2">
    <source>
        <dbReference type="SAM" id="MobiDB-lite"/>
    </source>
</evidence>
<name>A0A0W7TSX2_9FIRM</name>
<dbReference type="Pfam" id="PF03816">
    <property type="entry name" value="LytR_cpsA_psr"/>
    <property type="match status" value="1"/>
</dbReference>
<dbReference type="AlphaFoldDB" id="A0A0W7TSX2"/>
<feature type="compositionally biased region" description="Low complexity" evidence="2">
    <location>
        <begin position="24"/>
        <end position="41"/>
    </location>
</feature>
<feature type="transmembrane region" description="Helical" evidence="3">
    <location>
        <begin position="98"/>
        <end position="121"/>
    </location>
</feature>
<feature type="compositionally biased region" description="Basic and acidic residues" evidence="2">
    <location>
        <begin position="1"/>
        <end position="14"/>
    </location>
</feature>